<accession>A0ABQ1GXD0</accession>
<dbReference type="Pfam" id="PF00725">
    <property type="entry name" value="3HCDH"/>
    <property type="match status" value="1"/>
</dbReference>
<reference evidence="5" key="1">
    <citation type="journal article" date="2019" name="Int. J. Syst. Evol. Microbiol.">
        <title>The Global Catalogue of Microorganisms (GCM) 10K type strain sequencing project: providing services to taxonomists for standard genome sequencing and annotation.</title>
        <authorList>
            <consortium name="The Broad Institute Genomics Platform"/>
            <consortium name="The Broad Institute Genome Sequencing Center for Infectious Disease"/>
            <person name="Wu L."/>
            <person name="Ma J."/>
        </authorList>
    </citation>
    <scope>NUCLEOTIDE SEQUENCE [LARGE SCALE GENOMIC DNA]</scope>
    <source>
        <strain evidence="5">CGMCC 1.10106</strain>
    </source>
</reference>
<keyword evidence="1" id="KW-0560">Oxidoreductase</keyword>
<dbReference type="InterPro" id="IPR036291">
    <property type="entry name" value="NAD(P)-bd_dom_sf"/>
</dbReference>
<organism evidence="4 5">
    <name type="scientific">Sphingomonas psychrolutea</name>
    <dbReference type="NCBI Taxonomy" id="1259676"/>
    <lineage>
        <taxon>Bacteria</taxon>
        <taxon>Pseudomonadati</taxon>
        <taxon>Pseudomonadota</taxon>
        <taxon>Alphaproteobacteria</taxon>
        <taxon>Sphingomonadales</taxon>
        <taxon>Sphingomonadaceae</taxon>
        <taxon>Sphingomonas</taxon>
    </lineage>
</organism>
<dbReference type="Gene3D" id="3.40.50.720">
    <property type="entry name" value="NAD(P)-binding Rossmann-like Domain"/>
    <property type="match status" value="1"/>
</dbReference>
<evidence type="ECO:0000256" key="1">
    <source>
        <dbReference type="ARBA" id="ARBA00023002"/>
    </source>
</evidence>
<evidence type="ECO:0000259" key="2">
    <source>
        <dbReference type="Pfam" id="PF00725"/>
    </source>
</evidence>
<dbReference type="EMBL" id="BMDW01000013">
    <property type="protein sequence ID" value="GGA51830.1"/>
    <property type="molecule type" value="Genomic_DNA"/>
</dbReference>
<sequence>MTSDDLNSIAVIGGGTMGVGIAYVAALAGMPVAVVEPDNGRAEGMRRTIRDTVASAIGRGKLDQAGGDALARRITHVAAVEDLAAELSLIIESIPERVDLKLDVLARCAARRPRLLASNTSALSIDRLSQAVSDPGTFLGMHFFNPVWSIKLVELVRGAATSEATLATARVFVAALGKESLTVRDVPGFATSRLDLIASLEAMRMLESGVASAADIDRASVLAYRHPVGPLRLSDIVGLDVRLDIARTLEAVHGERFRPPQLLIDMVAEGKLGVKSGHGFFAWPDPSRKEA</sequence>
<gene>
    <name evidence="4" type="primary">paaH</name>
    <name evidence="4" type="ORF">GCM10011395_22720</name>
</gene>
<dbReference type="PIRSF" id="PIRSF000105">
    <property type="entry name" value="HCDH"/>
    <property type="match status" value="1"/>
</dbReference>
<protein>
    <submittedName>
        <fullName evidence="4">3-hydroxybutyryl-CoA dehydrogenase</fullName>
    </submittedName>
</protein>
<dbReference type="SUPFAM" id="SSF48179">
    <property type="entry name" value="6-phosphogluconate dehydrogenase C-terminal domain-like"/>
    <property type="match status" value="1"/>
</dbReference>
<dbReference type="InterPro" id="IPR008927">
    <property type="entry name" value="6-PGluconate_DH-like_C_sf"/>
</dbReference>
<dbReference type="InterPro" id="IPR022694">
    <property type="entry name" value="3-OHacyl-CoA_DH"/>
</dbReference>
<feature type="domain" description="3-hydroxyacyl-CoA dehydrogenase NAD binding" evidence="3">
    <location>
        <begin position="9"/>
        <end position="185"/>
    </location>
</feature>
<evidence type="ECO:0000259" key="3">
    <source>
        <dbReference type="Pfam" id="PF02737"/>
    </source>
</evidence>
<evidence type="ECO:0000313" key="4">
    <source>
        <dbReference type="EMBL" id="GGA51830.1"/>
    </source>
</evidence>
<dbReference type="Pfam" id="PF02737">
    <property type="entry name" value="3HCDH_N"/>
    <property type="match status" value="1"/>
</dbReference>
<dbReference type="PANTHER" id="PTHR48075">
    <property type="entry name" value="3-HYDROXYACYL-COA DEHYDROGENASE FAMILY PROTEIN"/>
    <property type="match status" value="1"/>
</dbReference>
<dbReference type="Gene3D" id="1.10.1040.10">
    <property type="entry name" value="N-(1-d-carboxylethyl)-l-norvaline Dehydrogenase, domain 2"/>
    <property type="match status" value="1"/>
</dbReference>
<dbReference type="Proteomes" id="UP000618591">
    <property type="component" value="Unassembled WGS sequence"/>
</dbReference>
<proteinExistence type="predicted"/>
<dbReference type="InterPro" id="IPR006108">
    <property type="entry name" value="3HC_DH_C"/>
</dbReference>
<dbReference type="PANTHER" id="PTHR48075:SF5">
    <property type="entry name" value="3-HYDROXYBUTYRYL-COA DEHYDROGENASE"/>
    <property type="match status" value="1"/>
</dbReference>
<feature type="domain" description="3-hydroxyacyl-CoA dehydrogenase C-terminal" evidence="2">
    <location>
        <begin position="188"/>
        <end position="283"/>
    </location>
</feature>
<comment type="caution">
    <text evidence="4">The sequence shown here is derived from an EMBL/GenBank/DDBJ whole genome shotgun (WGS) entry which is preliminary data.</text>
</comment>
<name>A0ABQ1GXD0_9SPHN</name>
<dbReference type="SUPFAM" id="SSF51735">
    <property type="entry name" value="NAD(P)-binding Rossmann-fold domains"/>
    <property type="match status" value="1"/>
</dbReference>
<keyword evidence="5" id="KW-1185">Reference proteome</keyword>
<dbReference type="InterPro" id="IPR013328">
    <property type="entry name" value="6PGD_dom2"/>
</dbReference>
<dbReference type="InterPro" id="IPR006176">
    <property type="entry name" value="3-OHacyl-CoA_DH_NAD-bd"/>
</dbReference>
<evidence type="ECO:0000313" key="5">
    <source>
        <dbReference type="Proteomes" id="UP000618591"/>
    </source>
</evidence>
<dbReference type="RefSeq" id="WP_188447547.1">
    <property type="nucleotide sequence ID" value="NZ_BMDW01000013.1"/>
</dbReference>